<dbReference type="EnsemblMetazoa" id="G6278.1">
    <property type="protein sequence ID" value="G6278.1:cds"/>
    <property type="gene ID" value="G6278"/>
</dbReference>
<dbReference type="AlphaFoldDB" id="A0A8W8NQD3"/>
<name>A0A8W8NQD3_MAGGI</name>
<sequence>MPVVHSMYEENDYIDNGSSYGDVQVVQNRDGHATGMQQSSYCRRGTRLIHVPLSPLNMQLQIVRETDKIMPPPLPSARPTYCVLEPGLIHRDTERDQSEPKVTKIVALRQIQEDSATTVQLRAVLINVTTCVMGTTSHVRRVMVMLHAQMVYYGKETVQAVQTCILFGTITPKHVKV</sequence>
<keyword evidence="2" id="KW-1185">Reference proteome</keyword>
<reference evidence="1" key="1">
    <citation type="submission" date="2022-08" db="UniProtKB">
        <authorList>
            <consortium name="EnsemblMetazoa"/>
        </authorList>
    </citation>
    <scope>IDENTIFICATION</scope>
    <source>
        <strain evidence="1">05x7-T-G4-1.051#20</strain>
    </source>
</reference>
<organism evidence="1 2">
    <name type="scientific">Magallana gigas</name>
    <name type="common">Pacific oyster</name>
    <name type="synonym">Crassostrea gigas</name>
    <dbReference type="NCBI Taxonomy" id="29159"/>
    <lineage>
        <taxon>Eukaryota</taxon>
        <taxon>Metazoa</taxon>
        <taxon>Spiralia</taxon>
        <taxon>Lophotrochozoa</taxon>
        <taxon>Mollusca</taxon>
        <taxon>Bivalvia</taxon>
        <taxon>Autobranchia</taxon>
        <taxon>Pteriomorphia</taxon>
        <taxon>Ostreida</taxon>
        <taxon>Ostreoidea</taxon>
        <taxon>Ostreidae</taxon>
        <taxon>Magallana</taxon>
    </lineage>
</organism>
<protein>
    <submittedName>
        <fullName evidence="1">Uncharacterized protein</fullName>
    </submittedName>
</protein>
<accession>A0A8W8NQD3</accession>
<evidence type="ECO:0000313" key="1">
    <source>
        <dbReference type="EnsemblMetazoa" id="G6278.1:cds"/>
    </source>
</evidence>
<evidence type="ECO:0000313" key="2">
    <source>
        <dbReference type="Proteomes" id="UP000005408"/>
    </source>
</evidence>
<dbReference type="Proteomes" id="UP000005408">
    <property type="component" value="Unassembled WGS sequence"/>
</dbReference>
<proteinExistence type="predicted"/>